<evidence type="ECO:0000313" key="8">
    <source>
        <dbReference type="Proteomes" id="UP000000809"/>
    </source>
</evidence>
<dbReference type="Proteomes" id="UP000000809">
    <property type="component" value="Chromosome"/>
</dbReference>
<dbReference type="PATRIC" id="fig|272843.6.peg.417"/>
<dbReference type="OrthoDB" id="262142at2"/>
<evidence type="ECO:0000259" key="6">
    <source>
        <dbReference type="PROSITE" id="PS50929"/>
    </source>
</evidence>
<evidence type="ECO:0000256" key="1">
    <source>
        <dbReference type="ARBA" id="ARBA00004651"/>
    </source>
</evidence>
<dbReference type="SUPFAM" id="SSF90123">
    <property type="entry name" value="ABC transporter transmembrane region"/>
    <property type="match status" value="1"/>
</dbReference>
<accession>Q9CNM3</accession>
<dbReference type="KEGG" id="pmu:PM0404"/>
<feature type="transmembrane region" description="Helical" evidence="5">
    <location>
        <begin position="21"/>
        <end position="43"/>
    </location>
</feature>
<evidence type="ECO:0000256" key="4">
    <source>
        <dbReference type="ARBA" id="ARBA00023136"/>
    </source>
</evidence>
<gene>
    <name evidence="7" type="ordered locus">PM0404</name>
</gene>
<feature type="transmembrane region" description="Helical" evidence="5">
    <location>
        <begin position="242"/>
        <end position="259"/>
    </location>
</feature>
<organism evidence="7 8">
    <name type="scientific">Pasteurella multocida (strain Pm70)</name>
    <dbReference type="NCBI Taxonomy" id="272843"/>
    <lineage>
        <taxon>Bacteria</taxon>
        <taxon>Pseudomonadati</taxon>
        <taxon>Pseudomonadota</taxon>
        <taxon>Gammaproteobacteria</taxon>
        <taxon>Pasteurellales</taxon>
        <taxon>Pasteurellaceae</taxon>
        <taxon>Pasteurella</taxon>
    </lineage>
</organism>
<keyword evidence="4 5" id="KW-0472">Membrane</keyword>
<dbReference type="STRING" id="272843.PM0404"/>
<dbReference type="InterPro" id="IPR011527">
    <property type="entry name" value="ABC1_TM_dom"/>
</dbReference>
<dbReference type="Pfam" id="PF13748">
    <property type="entry name" value="ABC_membrane_3"/>
    <property type="match status" value="1"/>
</dbReference>
<sequence>MSAIHNLKHIGIQHKKQLIGTFTLVLLENLMLMTYPIFGVFAINGVVAGNLSQALTYSAVVLVMWLIGSARRAVDTRTFTRIYAAIVVPLIVQQRQQGELTSTVSARVALSREFVDFFEQHLPVLITSVISIAGAVLMLLVIEFWSGLTALVILLFFALLAPRYTRTNDRLYFKLNNHLENDVKMIERSHTPHLTRHYDFISRLRINISNREALSYLLVGIAMAILFGVTMTILTFTHDVSAGHIYAVISYLWTFAMSLDDIPRLLEQFSQIKDIGKRVKIEEKRGS</sequence>
<feature type="transmembrane region" description="Helical" evidence="5">
    <location>
        <begin position="148"/>
        <end position="165"/>
    </location>
</feature>
<dbReference type="RefSeq" id="WP_010906627.1">
    <property type="nucleotide sequence ID" value="NC_002663.1"/>
</dbReference>
<reference evidence="7 8" key="1">
    <citation type="journal article" date="2001" name="Proc. Natl. Acad. Sci. U.S.A.">
        <title>Complete genomic sequence of Pasteurella multocida Pm70.</title>
        <authorList>
            <person name="May B.J."/>
            <person name="Zhang Q."/>
            <person name="Li L.L."/>
            <person name="Paustian M.L."/>
            <person name="Whittam T.S."/>
            <person name="Kapur V."/>
        </authorList>
    </citation>
    <scope>NUCLEOTIDE SEQUENCE [LARGE SCALE GENOMIC DNA]</scope>
    <source>
        <strain evidence="7 8">Pm70</strain>
    </source>
</reference>
<keyword evidence="2 5" id="KW-0812">Transmembrane</keyword>
<dbReference type="InterPro" id="IPR036640">
    <property type="entry name" value="ABC1_TM_sf"/>
</dbReference>
<protein>
    <recommendedName>
        <fullName evidence="6">ABC transmembrane type-1 domain-containing protein</fullName>
    </recommendedName>
</protein>
<dbReference type="EMBL" id="AE004439">
    <property type="protein sequence ID" value="AAK02488.1"/>
    <property type="molecule type" value="Genomic_DNA"/>
</dbReference>
<proteinExistence type="predicted"/>
<keyword evidence="3 5" id="KW-1133">Transmembrane helix</keyword>
<feature type="transmembrane region" description="Helical" evidence="5">
    <location>
        <begin position="55"/>
        <end position="74"/>
    </location>
</feature>
<dbReference type="Gene3D" id="1.20.1560.10">
    <property type="entry name" value="ABC transporter type 1, transmembrane domain"/>
    <property type="match status" value="1"/>
</dbReference>
<name>Q9CNM3_PASMU</name>
<feature type="transmembrane region" description="Helical" evidence="5">
    <location>
        <begin position="122"/>
        <end position="142"/>
    </location>
</feature>
<dbReference type="GO" id="GO:0140359">
    <property type="term" value="F:ABC-type transporter activity"/>
    <property type="evidence" value="ECO:0007669"/>
    <property type="project" value="InterPro"/>
</dbReference>
<evidence type="ECO:0000313" key="7">
    <source>
        <dbReference type="EMBL" id="AAK02488.1"/>
    </source>
</evidence>
<evidence type="ECO:0000256" key="3">
    <source>
        <dbReference type="ARBA" id="ARBA00022989"/>
    </source>
</evidence>
<feature type="transmembrane region" description="Helical" evidence="5">
    <location>
        <begin position="213"/>
        <end position="236"/>
    </location>
</feature>
<dbReference type="GO" id="GO:0005524">
    <property type="term" value="F:ATP binding"/>
    <property type="evidence" value="ECO:0007669"/>
    <property type="project" value="InterPro"/>
</dbReference>
<dbReference type="PROSITE" id="PS50929">
    <property type="entry name" value="ABC_TM1F"/>
    <property type="match status" value="1"/>
</dbReference>
<dbReference type="AlphaFoldDB" id="Q9CNM3"/>
<keyword evidence="8" id="KW-1185">Reference proteome</keyword>
<comment type="subcellular location">
    <subcellularLocation>
        <location evidence="1">Cell membrane</location>
        <topology evidence="1">Multi-pass membrane protein</topology>
    </subcellularLocation>
</comment>
<evidence type="ECO:0000256" key="5">
    <source>
        <dbReference type="SAM" id="Phobius"/>
    </source>
</evidence>
<dbReference type="GO" id="GO:0005886">
    <property type="term" value="C:plasma membrane"/>
    <property type="evidence" value="ECO:0007669"/>
    <property type="project" value="UniProtKB-SubCell"/>
</dbReference>
<feature type="domain" description="ABC transmembrane type-1" evidence="6">
    <location>
        <begin position="116"/>
        <end position="271"/>
    </location>
</feature>
<evidence type="ECO:0000256" key="2">
    <source>
        <dbReference type="ARBA" id="ARBA00022692"/>
    </source>
</evidence>
<dbReference type="HOGENOM" id="CLU_081577_0_0_6"/>
<dbReference type="EnsemblBacteria" id="AAK02488">
    <property type="protein sequence ID" value="AAK02488"/>
    <property type="gene ID" value="PM0404"/>
</dbReference>